<dbReference type="GO" id="GO:0005737">
    <property type="term" value="C:cytoplasm"/>
    <property type="evidence" value="ECO:0007669"/>
    <property type="project" value="TreeGrafter"/>
</dbReference>
<dbReference type="Proteomes" id="UP000593562">
    <property type="component" value="Unassembled WGS sequence"/>
</dbReference>
<keyword evidence="2" id="KW-0274">FAD</keyword>
<evidence type="ECO:0000313" key="5">
    <source>
        <dbReference type="EMBL" id="KAF5728895.1"/>
    </source>
</evidence>
<accession>A0A7J7C4M7</accession>
<gene>
    <name evidence="5" type="ORF">HS088_TW21G01049</name>
</gene>
<dbReference type="PANTHER" id="PTHR43557">
    <property type="entry name" value="APOPTOSIS-INDUCING FACTOR 1"/>
    <property type="match status" value="1"/>
</dbReference>
<dbReference type="Gene3D" id="3.50.50.60">
    <property type="entry name" value="FAD/NAD(P)-binding domain"/>
    <property type="match status" value="2"/>
</dbReference>
<keyword evidence="1" id="KW-0285">Flavoprotein</keyword>
<dbReference type="Pfam" id="PF07992">
    <property type="entry name" value="Pyr_redox_2"/>
    <property type="match status" value="1"/>
</dbReference>
<evidence type="ECO:0000256" key="3">
    <source>
        <dbReference type="ARBA" id="ARBA00023002"/>
    </source>
</evidence>
<dbReference type="GO" id="GO:0016651">
    <property type="term" value="F:oxidoreductase activity, acting on NAD(P)H"/>
    <property type="evidence" value="ECO:0007669"/>
    <property type="project" value="TreeGrafter"/>
</dbReference>
<dbReference type="InterPro" id="IPR036188">
    <property type="entry name" value="FAD/NAD-bd_sf"/>
</dbReference>
<comment type="caution">
    <text evidence="5">The sequence shown here is derived from an EMBL/GenBank/DDBJ whole genome shotgun (WGS) entry which is preliminary data.</text>
</comment>
<dbReference type="PANTHER" id="PTHR43557:SF5">
    <property type="entry name" value="MONODEHYDROASCORBATE REDUCTASE 1, PEROXISOMAL"/>
    <property type="match status" value="1"/>
</dbReference>
<sequence>MNVRLEVRMLVIDDLLSLGNGGVRIGFGIVVGVDFDLYVLGVGNGGVTIGYVAMEFAEQGVKFGELTIISKEWVAPYKHPALSKAYLFPMEIAGLLGFHVCVASGGERLLSEWLDTRIVKIDLAAKTLVSAAGETFEYHTLIISTGFTVIRLSDFGVRGTNAKNIFYLREIDDADKLVETIKAKKKWEGCNCWRIHWS</sequence>
<evidence type="ECO:0000259" key="4">
    <source>
        <dbReference type="Pfam" id="PF07992"/>
    </source>
</evidence>
<name>A0A7J7C4M7_TRIWF</name>
<evidence type="ECO:0000256" key="1">
    <source>
        <dbReference type="ARBA" id="ARBA00022630"/>
    </source>
</evidence>
<feature type="domain" description="FAD/NAD(P)-binding" evidence="4">
    <location>
        <begin position="36"/>
        <end position="183"/>
    </location>
</feature>
<proteinExistence type="predicted"/>
<dbReference type="SUPFAM" id="SSF51905">
    <property type="entry name" value="FAD/NAD(P)-binding domain"/>
    <property type="match status" value="1"/>
</dbReference>
<organism evidence="5 6">
    <name type="scientific">Tripterygium wilfordii</name>
    <name type="common">Thunder God vine</name>
    <dbReference type="NCBI Taxonomy" id="458696"/>
    <lineage>
        <taxon>Eukaryota</taxon>
        <taxon>Viridiplantae</taxon>
        <taxon>Streptophyta</taxon>
        <taxon>Embryophyta</taxon>
        <taxon>Tracheophyta</taxon>
        <taxon>Spermatophyta</taxon>
        <taxon>Magnoliopsida</taxon>
        <taxon>eudicotyledons</taxon>
        <taxon>Gunneridae</taxon>
        <taxon>Pentapetalae</taxon>
        <taxon>rosids</taxon>
        <taxon>fabids</taxon>
        <taxon>Celastrales</taxon>
        <taxon>Celastraceae</taxon>
        <taxon>Tripterygium</taxon>
    </lineage>
</organism>
<reference evidence="5 6" key="1">
    <citation type="journal article" date="2020" name="Nat. Commun.">
        <title>Genome of Tripterygium wilfordii and identification of cytochrome P450 involved in triptolide biosynthesis.</title>
        <authorList>
            <person name="Tu L."/>
            <person name="Su P."/>
            <person name="Zhang Z."/>
            <person name="Gao L."/>
            <person name="Wang J."/>
            <person name="Hu T."/>
            <person name="Zhou J."/>
            <person name="Zhang Y."/>
            <person name="Zhao Y."/>
            <person name="Liu Y."/>
            <person name="Song Y."/>
            <person name="Tong Y."/>
            <person name="Lu Y."/>
            <person name="Yang J."/>
            <person name="Xu C."/>
            <person name="Jia M."/>
            <person name="Peters R.J."/>
            <person name="Huang L."/>
            <person name="Gao W."/>
        </authorList>
    </citation>
    <scope>NUCLEOTIDE SEQUENCE [LARGE SCALE GENOMIC DNA]</scope>
    <source>
        <strain evidence="6">cv. XIE 37</strain>
        <tissue evidence="5">Leaf</tissue>
    </source>
</reference>
<evidence type="ECO:0000256" key="2">
    <source>
        <dbReference type="ARBA" id="ARBA00022827"/>
    </source>
</evidence>
<evidence type="ECO:0000313" key="6">
    <source>
        <dbReference type="Proteomes" id="UP000593562"/>
    </source>
</evidence>
<dbReference type="AlphaFoldDB" id="A0A7J7C4M7"/>
<dbReference type="InterPro" id="IPR050446">
    <property type="entry name" value="FAD-oxidoreductase/Apoptosis"/>
</dbReference>
<dbReference type="InParanoid" id="A0A7J7C4M7"/>
<protein>
    <recommendedName>
        <fullName evidence="4">FAD/NAD(P)-binding domain-containing protein</fullName>
    </recommendedName>
</protein>
<keyword evidence="3" id="KW-0560">Oxidoreductase</keyword>
<keyword evidence="6" id="KW-1185">Reference proteome</keyword>
<dbReference type="InterPro" id="IPR023753">
    <property type="entry name" value="FAD/NAD-binding_dom"/>
</dbReference>
<dbReference type="EMBL" id="JAAARO010000021">
    <property type="protein sequence ID" value="KAF5728895.1"/>
    <property type="molecule type" value="Genomic_DNA"/>
</dbReference>